<dbReference type="AlphaFoldDB" id="A0A518G8U3"/>
<dbReference type="EMBL" id="CP036298">
    <property type="protein sequence ID" value="QDV24979.1"/>
    <property type="molecule type" value="Genomic_DNA"/>
</dbReference>
<dbReference type="OrthoDB" id="1260738at2"/>
<keyword evidence="2" id="KW-1185">Reference proteome</keyword>
<evidence type="ECO:0000313" key="1">
    <source>
        <dbReference type="EMBL" id="QDV24979.1"/>
    </source>
</evidence>
<dbReference type="InterPro" id="IPR044691">
    <property type="entry name" value="DCC1_Trx"/>
</dbReference>
<dbReference type="PANTHER" id="PTHR34290">
    <property type="entry name" value="SI:CH73-390P7.2"/>
    <property type="match status" value="1"/>
</dbReference>
<dbReference type="PANTHER" id="PTHR34290:SF2">
    <property type="entry name" value="OS04G0668800 PROTEIN"/>
    <property type="match status" value="1"/>
</dbReference>
<evidence type="ECO:0008006" key="3">
    <source>
        <dbReference type="Google" id="ProtNLM"/>
    </source>
</evidence>
<evidence type="ECO:0000313" key="2">
    <source>
        <dbReference type="Proteomes" id="UP000318017"/>
    </source>
</evidence>
<dbReference type="KEGG" id="ahel:Q31a_33010"/>
<dbReference type="GO" id="GO:0015035">
    <property type="term" value="F:protein-disulfide reductase activity"/>
    <property type="evidence" value="ECO:0007669"/>
    <property type="project" value="InterPro"/>
</dbReference>
<dbReference type="RefSeq" id="WP_145079441.1">
    <property type="nucleotide sequence ID" value="NZ_CP036298.1"/>
</dbReference>
<accession>A0A518G8U3</accession>
<sequence>MQTNAPDPLAKSRGTHTVEVFFDGDCPLCIREIKLLQWLDRQNRILYTDISADEFNAYEFGKTPAEFMDQIQGRLPEQEGQPGQWIVGVEVFRRLYAAVGFGWLVWPSRLPGISHMLELCYRIFAKHRLRFTGRCTSQTCGVQKPDGQ</sequence>
<proteinExistence type="predicted"/>
<dbReference type="Proteomes" id="UP000318017">
    <property type="component" value="Chromosome"/>
</dbReference>
<reference evidence="1 2" key="1">
    <citation type="submission" date="2019-02" db="EMBL/GenBank/DDBJ databases">
        <title>Deep-cultivation of Planctomycetes and their phenomic and genomic characterization uncovers novel biology.</title>
        <authorList>
            <person name="Wiegand S."/>
            <person name="Jogler M."/>
            <person name="Boedeker C."/>
            <person name="Pinto D."/>
            <person name="Vollmers J."/>
            <person name="Rivas-Marin E."/>
            <person name="Kohn T."/>
            <person name="Peeters S.H."/>
            <person name="Heuer A."/>
            <person name="Rast P."/>
            <person name="Oberbeckmann S."/>
            <person name="Bunk B."/>
            <person name="Jeske O."/>
            <person name="Meyerdierks A."/>
            <person name="Storesund J.E."/>
            <person name="Kallscheuer N."/>
            <person name="Luecker S."/>
            <person name="Lage O.M."/>
            <person name="Pohl T."/>
            <person name="Merkel B.J."/>
            <person name="Hornburger P."/>
            <person name="Mueller R.-W."/>
            <person name="Bruemmer F."/>
            <person name="Labrenz M."/>
            <person name="Spormann A.M."/>
            <person name="Op den Camp H."/>
            <person name="Overmann J."/>
            <person name="Amann R."/>
            <person name="Jetten M.S.M."/>
            <person name="Mascher T."/>
            <person name="Medema M.H."/>
            <person name="Devos D.P."/>
            <person name="Kaster A.-K."/>
            <person name="Ovreas L."/>
            <person name="Rohde M."/>
            <person name="Galperin M.Y."/>
            <person name="Jogler C."/>
        </authorList>
    </citation>
    <scope>NUCLEOTIDE SEQUENCE [LARGE SCALE GENOMIC DNA]</scope>
    <source>
        <strain evidence="1 2">Q31a</strain>
    </source>
</reference>
<gene>
    <name evidence="1" type="ORF">Q31a_33010</name>
</gene>
<name>A0A518G8U3_9BACT</name>
<dbReference type="Pfam" id="PF04134">
    <property type="entry name" value="DCC1-like"/>
    <property type="match status" value="1"/>
</dbReference>
<dbReference type="InterPro" id="IPR007263">
    <property type="entry name" value="DCC1-like"/>
</dbReference>
<protein>
    <recommendedName>
        <fullName evidence="3">Thiol-disulfide oxidoreductase</fullName>
    </recommendedName>
</protein>
<organism evidence="1 2">
    <name type="scientific">Aureliella helgolandensis</name>
    <dbReference type="NCBI Taxonomy" id="2527968"/>
    <lineage>
        <taxon>Bacteria</taxon>
        <taxon>Pseudomonadati</taxon>
        <taxon>Planctomycetota</taxon>
        <taxon>Planctomycetia</taxon>
        <taxon>Pirellulales</taxon>
        <taxon>Pirellulaceae</taxon>
        <taxon>Aureliella</taxon>
    </lineage>
</organism>